<proteinExistence type="predicted"/>
<evidence type="ECO:0000313" key="1">
    <source>
        <dbReference type="EMBL" id="APH13478.1"/>
    </source>
</evidence>
<protein>
    <submittedName>
        <fullName evidence="1">Uncharacterized protein</fullName>
    </submittedName>
</protein>
<reference evidence="1 2" key="1">
    <citation type="submission" date="2015-11" db="EMBL/GenBank/DDBJ databases">
        <authorList>
            <person name="Hill K.K."/>
            <person name="Shirey T.B."/>
            <person name="Raphael B."/>
            <person name="Daligault H.E."/>
            <person name="Davenport K.W."/>
            <person name="Bruce D.C."/>
            <person name="Foley B.T."/>
            <person name="Johnson S.L."/>
        </authorList>
    </citation>
    <scope>NUCLEOTIDE SEQUENCE [LARGE SCALE GENOMIC DNA]</scope>
    <source>
        <strain evidence="1 2">CDC_1632</strain>
    </source>
</reference>
<gene>
    <name evidence="1" type="ORF">NPD5_284</name>
</gene>
<evidence type="ECO:0000313" key="2">
    <source>
        <dbReference type="Proteomes" id="UP000182204"/>
    </source>
</evidence>
<dbReference type="Proteomes" id="UP000182204">
    <property type="component" value="Chromosome"/>
</dbReference>
<sequence length="108" mass="12497">MNGRDIKEMGVPIKLDKERHFVFDLNAMCELEEKFESIDAAFEKLSKNIKMKDLRYTLWLALKYEDEEITEKEAGRLMTITEIDIISNKLGEALLGSLPESSQDEKNI</sequence>
<dbReference type="AlphaFoldDB" id="A0A1J1CVA9"/>
<dbReference type="RefSeq" id="WP_072584288.1">
    <property type="nucleotide sequence ID" value="NZ_CP013242.1"/>
</dbReference>
<dbReference type="EMBL" id="CP013243">
    <property type="protein sequence ID" value="APH13478.1"/>
    <property type="molecule type" value="Genomic_DNA"/>
</dbReference>
<name>A0A1J1CVA9_CLOSG</name>
<organism evidence="1 2">
    <name type="scientific">Clostridium sporogenes</name>
    <dbReference type="NCBI Taxonomy" id="1509"/>
    <lineage>
        <taxon>Bacteria</taxon>
        <taxon>Bacillati</taxon>
        <taxon>Bacillota</taxon>
        <taxon>Clostridia</taxon>
        <taxon>Eubacteriales</taxon>
        <taxon>Clostridiaceae</taxon>
        <taxon>Clostridium</taxon>
    </lineage>
</organism>
<accession>A0A1J1CVA9</accession>